<name>A0ABZ3II37_9FIRM</name>
<evidence type="ECO:0008006" key="3">
    <source>
        <dbReference type="Google" id="ProtNLM"/>
    </source>
</evidence>
<accession>A0ABZ3II37</accession>
<organism evidence="1 2">
    <name type="scientific">Sporomusa silvacetica DSM 10669</name>
    <dbReference type="NCBI Taxonomy" id="1123289"/>
    <lineage>
        <taxon>Bacteria</taxon>
        <taxon>Bacillati</taxon>
        <taxon>Bacillota</taxon>
        <taxon>Negativicutes</taxon>
        <taxon>Selenomonadales</taxon>
        <taxon>Sporomusaceae</taxon>
        <taxon>Sporomusa</taxon>
    </lineage>
</organism>
<evidence type="ECO:0000313" key="2">
    <source>
        <dbReference type="Proteomes" id="UP000216752"/>
    </source>
</evidence>
<proteinExistence type="predicted"/>
<keyword evidence="2" id="KW-1185">Reference proteome</keyword>
<gene>
    <name evidence="1" type="ORF">SPSIL_014350</name>
</gene>
<dbReference type="RefSeq" id="WP_094603397.1">
    <property type="nucleotide sequence ID" value="NZ_CP155573.1"/>
</dbReference>
<protein>
    <recommendedName>
        <fullName evidence="3">Spo0E like sporulation regulatory protein</fullName>
    </recommendedName>
</protein>
<reference evidence="1" key="1">
    <citation type="submission" date="2024-05" db="EMBL/GenBank/DDBJ databases">
        <title>Isolation and characterization of Sporomusa carbonis sp. nov., a carboxydotrophic hydrogenogen in the genus of Sporomusa isolated from a charcoal burning pile.</title>
        <authorList>
            <person name="Boeer T."/>
            <person name="Rosenbaum F."/>
            <person name="Eysell L."/>
            <person name="Mueller V."/>
            <person name="Daniel R."/>
            <person name="Poehlein A."/>
        </authorList>
    </citation>
    <scope>NUCLEOTIDE SEQUENCE [LARGE SCALE GENOMIC DNA]</scope>
    <source>
        <strain evidence="1">DSM 10669</strain>
    </source>
</reference>
<sequence>MLKWRAAEYCKRENEIYDKIRAASEEYARRSKSGMDTTEALRRLEAALSEFELFRCRRT</sequence>
<evidence type="ECO:0000313" key="1">
    <source>
        <dbReference type="EMBL" id="XFO65326.1"/>
    </source>
</evidence>
<dbReference type="EMBL" id="CP155573">
    <property type="protein sequence ID" value="XFO65326.1"/>
    <property type="molecule type" value="Genomic_DNA"/>
</dbReference>
<dbReference type="Proteomes" id="UP000216752">
    <property type="component" value="Chromosome"/>
</dbReference>